<name>A0A5C3LN63_9AGAR</name>
<proteinExistence type="predicted"/>
<keyword evidence="2" id="KW-1185">Reference proteome</keyword>
<accession>A0A5C3LN63</accession>
<dbReference type="AlphaFoldDB" id="A0A5C3LN63"/>
<dbReference type="EMBL" id="ML213635">
    <property type="protein sequence ID" value="TFK34162.1"/>
    <property type="molecule type" value="Genomic_DNA"/>
</dbReference>
<organism evidence="1 2">
    <name type="scientific">Crucibulum laeve</name>
    <dbReference type="NCBI Taxonomy" id="68775"/>
    <lineage>
        <taxon>Eukaryota</taxon>
        <taxon>Fungi</taxon>
        <taxon>Dikarya</taxon>
        <taxon>Basidiomycota</taxon>
        <taxon>Agaricomycotina</taxon>
        <taxon>Agaricomycetes</taxon>
        <taxon>Agaricomycetidae</taxon>
        <taxon>Agaricales</taxon>
        <taxon>Agaricineae</taxon>
        <taxon>Nidulariaceae</taxon>
        <taxon>Crucibulum</taxon>
    </lineage>
</organism>
<evidence type="ECO:0000313" key="1">
    <source>
        <dbReference type="EMBL" id="TFK34162.1"/>
    </source>
</evidence>
<protein>
    <submittedName>
        <fullName evidence="1">Uncharacterized protein</fullName>
    </submittedName>
</protein>
<sequence length="65" mass="7284">MGDVETSSSLFLGPSAQARSNLADARANLARRPTSLAVPRRRCRTRHWLRVGIYVYTAPIKPVYL</sequence>
<evidence type="ECO:0000313" key="2">
    <source>
        <dbReference type="Proteomes" id="UP000308652"/>
    </source>
</evidence>
<reference evidence="1 2" key="1">
    <citation type="journal article" date="2019" name="Nat. Ecol. Evol.">
        <title>Megaphylogeny resolves global patterns of mushroom evolution.</title>
        <authorList>
            <person name="Varga T."/>
            <person name="Krizsan K."/>
            <person name="Foldi C."/>
            <person name="Dima B."/>
            <person name="Sanchez-Garcia M."/>
            <person name="Sanchez-Ramirez S."/>
            <person name="Szollosi G.J."/>
            <person name="Szarkandi J.G."/>
            <person name="Papp V."/>
            <person name="Albert L."/>
            <person name="Andreopoulos W."/>
            <person name="Angelini C."/>
            <person name="Antonin V."/>
            <person name="Barry K.W."/>
            <person name="Bougher N.L."/>
            <person name="Buchanan P."/>
            <person name="Buyck B."/>
            <person name="Bense V."/>
            <person name="Catcheside P."/>
            <person name="Chovatia M."/>
            <person name="Cooper J."/>
            <person name="Damon W."/>
            <person name="Desjardin D."/>
            <person name="Finy P."/>
            <person name="Geml J."/>
            <person name="Haridas S."/>
            <person name="Hughes K."/>
            <person name="Justo A."/>
            <person name="Karasinski D."/>
            <person name="Kautmanova I."/>
            <person name="Kiss B."/>
            <person name="Kocsube S."/>
            <person name="Kotiranta H."/>
            <person name="LaButti K.M."/>
            <person name="Lechner B.E."/>
            <person name="Liimatainen K."/>
            <person name="Lipzen A."/>
            <person name="Lukacs Z."/>
            <person name="Mihaltcheva S."/>
            <person name="Morgado L.N."/>
            <person name="Niskanen T."/>
            <person name="Noordeloos M.E."/>
            <person name="Ohm R.A."/>
            <person name="Ortiz-Santana B."/>
            <person name="Ovrebo C."/>
            <person name="Racz N."/>
            <person name="Riley R."/>
            <person name="Savchenko A."/>
            <person name="Shiryaev A."/>
            <person name="Soop K."/>
            <person name="Spirin V."/>
            <person name="Szebenyi C."/>
            <person name="Tomsovsky M."/>
            <person name="Tulloss R.E."/>
            <person name="Uehling J."/>
            <person name="Grigoriev I.V."/>
            <person name="Vagvolgyi C."/>
            <person name="Papp T."/>
            <person name="Martin F.M."/>
            <person name="Miettinen O."/>
            <person name="Hibbett D.S."/>
            <person name="Nagy L.G."/>
        </authorList>
    </citation>
    <scope>NUCLEOTIDE SEQUENCE [LARGE SCALE GENOMIC DNA]</scope>
    <source>
        <strain evidence="1 2">CBS 166.37</strain>
    </source>
</reference>
<dbReference type="Proteomes" id="UP000308652">
    <property type="component" value="Unassembled WGS sequence"/>
</dbReference>
<gene>
    <name evidence="1" type="ORF">BDQ12DRAFT_690024</name>
</gene>